<reference evidence="1" key="1">
    <citation type="journal article" date="2021" name="Proc. Natl. Acad. Sci. U.S.A.">
        <title>A Catalog of Tens of Thousands of Viruses from Human Metagenomes Reveals Hidden Associations with Chronic Diseases.</title>
        <authorList>
            <person name="Tisza M.J."/>
            <person name="Buck C.B."/>
        </authorList>
    </citation>
    <scope>NUCLEOTIDE SEQUENCE</scope>
    <source>
        <strain evidence="1">CtAFE3</strain>
    </source>
</reference>
<dbReference type="EMBL" id="BK032542">
    <property type="protein sequence ID" value="DAF46704.1"/>
    <property type="molecule type" value="Genomic_DNA"/>
</dbReference>
<organism evidence="1">
    <name type="scientific">Siphoviridae sp. ctAFE3</name>
    <dbReference type="NCBI Taxonomy" id="2827796"/>
    <lineage>
        <taxon>Viruses</taxon>
        <taxon>Duplodnaviria</taxon>
        <taxon>Heunggongvirae</taxon>
        <taxon>Uroviricota</taxon>
        <taxon>Caudoviricetes</taxon>
    </lineage>
</organism>
<protein>
    <submittedName>
        <fullName evidence="1">GENERAL CONTROL PROTEIN GCN4, NOR1 BINDING PROTEIN, ALPHA/BETA COILED.6A</fullName>
    </submittedName>
</protein>
<name>A0A8S5S6Y3_9CAUD</name>
<evidence type="ECO:0000313" key="1">
    <source>
        <dbReference type="EMBL" id="DAF46704.1"/>
    </source>
</evidence>
<accession>A0A8S5S6Y3</accession>
<sequence length="480" mass="54841">MIDKIIQLTFNNTVNKRVKVRTNCELYSHDKNNNEFELTIGNHTLTNEEVIILFKFVKSVKYWETQGTIEDNKIKFKFDTSLITDNERVNCYIILKNETKESDVYSFSFDVKMSEYDLKDNLPVKERYFANGVVVDKLDVLTKEVLAEELEKAKGTYALKTDLSEFVRASDISDVVRTATLNDYQLKSEMPNVVEIVNNTVDSKGFITAHQSLVDYAKKSELPIDYVSNSKLEELKTQLTIDTSNFATKQELQAISGSQLNVDNLVTKDELNSKNYLTQHQDISNLATKQELQEVSNRQVTVDTSNLVTKDELASKGYLTQHQSLSDITSRLTTLENRPAGNVDTSNLVTKDELITEKMRINTLEFDMKKTVDKFNAPFITTGTMAPYEYFRSNYLGDLTKSYGTIYSSTTERIIISGVGKYINLDTALYTLASSIPDYYTPDFEFSEGDNLKFITTQSIHNYVNKDALRQIVKEIMKEQ</sequence>
<proteinExistence type="predicted"/>